<dbReference type="Proteomes" id="UP000786183">
    <property type="component" value="Unassembled WGS sequence"/>
</dbReference>
<evidence type="ECO:0000259" key="2">
    <source>
        <dbReference type="Pfam" id="PF01557"/>
    </source>
</evidence>
<dbReference type="InterPro" id="IPR036663">
    <property type="entry name" value="Fumarylacetoacetase_C_sf"/>
</dbReference>
<gene>
    <name evidence="3" type="ORF">AVCANL283_05475</name>
</gene>
<dbReference type="SUPFAM" id="SSF56529">
    <property type="entry name" value="FAH"/>
    <property type="match status" value="1"/>
</dbReference>
<dbReference type="RefSeq" id="WP_172231240.1">
    <property type="nucleotide sequence ID" value="NZ_CP035946.1"/>
</dbReference>
<dbReference type="Pfam" id="PF01557">
    <property type="entry name" value="FAA_hydrolase"/>
    <property type="match status" value="1"/>
</dbReference>
<keyword evidence="4" id="KW-1185">Reference proteome</keyword>
<dbReference type="PANTHER" id="PTHR11820">
    <property type="entry name" value="ACYLPYRUVASE"/>
    <property type="match status" value="1"/>
</dbReference>
<comment type="caution">
    <text evidence="3">The sequence shown here is derived from an EMBL/GenBank/DDBJ whole genome shotgun (WGS) entry which is preliminary data.</text>
</comment>
<evidence type="ECO:0000313" key="4">
    <source>
        <dbReference type="Proteomes" id="UP000786183"/>
    </source>
</evidence>
<accession>A0ABS7WTC3</accession>
<sequence length="279" mass="32142">MKIIRFMHENKCFYGKLNEDLSIDRILINDYLELFSDFKCEKTKFSLNDVKLLSPIDAPKQDVICLGINYLEHAKESYKFKGIDFDGQRQDAVYFAKRVNEFKNPNDELVLNGLKLDYECELALILKKDAYKISANFDDYIFGYTILNDVSERAIQNKHKQWYMGKSLENSCPFGPFINTDLTIKQASNLEIKCYVNDELRQNSNTNLLIFDIEYILKELSSYTKLKAGTIISTGTPSGVAMGFTPPKFLKSQDKIECKIENLGSLINYIKVENECSIN</sequence>
<keyword evidence="1" id="KW-0479">Metal-binding</keyword>
<dbReference type="GO" id="GO:0016787">
    <property type="term" value="F:hydrolase activity"/>
    <property type="evidence" value="ECO:0007669"/>
    <property type="project" value="UniProtKB-KW"/>
</dbReference>
<evidence type="ECO:0000313" key="3">
    <source>
        <dbReference type="EMBL" id="MBZ7987547.1"/>
    </source>
</evidence>
<protein>
    <submittedName>
        <fullName evidence="3">Fumarylacetoacetate hydrolase family protein</fullName>
    </submittedName>
</protein>
<dbReference type="EMBL" id="JACGBB010000010">
    <property type="protein sequence ID" value="MBZ7987547.1"/>
    <property type="molecule type" value="Genomic_DNA"/>
</dbReference>
<dbReference type="Gene3D" id="3.90.850.10">
    <property type="entry name" value="Fumarylacetoacetase-like, C-terminal domain"/>
    <property type="match status" value="1"/>
</dbReference>
<feature type="domain" description="Fumarylacetoacetase-like C-terminal" evidence="2">
    <location>
        <begin position="63"/>
        <end position="270"/>
    </location>
</feature>
<proteinExistence type="predicted"/>
<name>A0ABS7WTC3_9BACT</name>
<keyword evidence="3" id="KW-0378">Hydrolase</keyword>
<reference evidence="3 4" key="1">
    <citation type="submission" date="2020-07" db="EMBL/GenBank/DDBJ databases">
        <title>Transfer of Campylobacter canadensis to the novel genus Avispirillum gen. nov., that also includes two novel species recovered from migratory waterfowl: Avispirillum anseris sp. nov. and Avispirillum brantae sp. nov.</title>
        <authorList>
            <person name="Miller W.G."/>
            <person name="Chapman M.H."/>
            <person name="Yee E."/>
            <person name="Inglis G.D."/>
        </authorList>
    </citation>
    <scope>NUCLEOTIDE SEQUENCE [LARGE SCALE GENOMIC DNA]</scope>
    <source>
        <strain evidence="3 4">L283</strain>
    </source>
</reference>
<dbReference type="InterPro" id="IPR011234">
    <property type="entry name" value="Fumarylacetoacetase-like_C"/>
</dbReference>
<organism evidence="3 4">
    <name type="scientific">Campylobacter canadensis</name>
    <dbReference type="NCBI Taxonomy" id="449520"/>
    <lineage>
        <taxon>Bacteria</taxon>
        <taxon>Pseudomonadati</taxon>
        <taxon>Campylobacterota</taxon>
        <taxon>Epsilonproteobacteria</taxon>
        <taxon>Campylobacterales</taxon>
        <taxon>Campylobacteraceae</taxon>
        <taxon>Campylobacter</taxon>
    </lineage>
</organism>
<evidence type="ECO:0000256" key="1">
    <source>
        <dbReference type="ARBA" id="ARBA00022723"/>
    </source>
</evidence>
<dbReference type="PANTHER" id="PTHR11820:SF7">
    <property type="entry name" value="ACYLPYRUVASE FAHD1, MITOCHONDRIAL"/>
    <property type="match status" value="1"/>
</dbReference>